<dbReference type="Pfam" id="PF05071">
    <property type="entry name" value="NDUFA12"/>
    <property type="match status" value="1"/>
</dbReference>
<dbReference type="EMBL" id="SPDV01000014">
    <property type="protein sequence ID" value="TFI58533.1"/>
    <property type="molecule type" value="Genomic_DNA"/>
</dbReference>
<dbReference type="AlphaFoldDB" id="A0A4Y8ZRB3"/>
<dbReference type="GO" id="GO:0006979">
    <property type="term" value="P:response to oxidative stress"/>
    <property type="evidence" value="ECO:0007669"/>
    <property type="project" value="TreeGrafter"/>
</dbReference>
<accession>A0A4Y8ZRB3</accession>
<evidence type="ECO:0000313" key="3">
    <source>
        <dbReference type="Proteomes" id="UP000298213"/>
    </source>
</evidence>
<sequence length="128" mass="14202">MGFLKQIFTWWDGATIGTSLHVRRNGRKVGSDHLGNVYYAAKKGGRRFVIYNGPNDAARIPPEWYSWLHHQIDAVPDEALPPPPKFLKEPTGNRTGTPEAYKPSGALERGGQRPAASGDYEAWTPDQA</sequence>
<dbReference type="PANTHER" id="PTHR12910:SF2">
    <property type="entry name" value="NADH DEHYDROGENASE [UBIQUINONE] 1 ALPHA SUBCOMPLEX SUBUNIT 12"/>
    <property type="match status" value="1"/>
</dbReference>
<feature type="region of interest" description="Disordered" evidence="1">
    <location>
        <begin position="78"/>
        <end position="128"/>
    </location>
</feature>
<name>A0A4Y8ZRB3_9SPHN</name>
<evidence type="ECO:0000313" key="2">
    <source>
        <dbReference type="EMBL" id="TFI58533.1"/>
    </source>
</evidence>
<protein>
    <submittedName>
        <fullName evidence="2">NADH:ubiquinone oxidoreductase subunit NDUFA12</fullName>
    </submittedName>
</protein>
<dbReference type="NCBIfam" id="NF006040">
    <property type="entry name" value="PRK08183.1"/>
    <property type="match status" value="1"/>
</dbReference>
<dbReference type="PANTHER" id="PTHR12910">
    <property type="entry name" value="NADH-UBIQUINONE OXIDOREDUCTASE SUBUNIT B17.2"/>
    <property type="match status" value="1"/>
</dbReference>
<dbReference type="Proteomes" id="UP000298213">
    <property type="component" value="Unassembled WGS sequence"/>
</dbReference>
<keyword evidence="2" id="KW-0830">Ubiquinone</keyword>
<reference evidence="2 3" key="1">
    <citation type="submission" date="2019-03" db="EMBL/GenBank/DDBJ databases">
        <title>Genome sequence of Sphingomonas sp. 17J27-24.</title>
        <authorList>
            <person name="Kim M."/>
            <person name="Maeng S."/>
            <person name="Sathiyaraj S."/>
        </authorList>
    </citation>
    <scope>NUCLEOTIDE SEQUENCE [LARGE SCALE GENOMIC DNA]</scope>
    <source>
        <strain evidence="2 3">17J27-24</strain>
    </source>
</reference>
<dbReference type="RefSeq" id="WP_135085869.1">
    <property type="nucleotide sequence ID" value="NZ_SPDV01000014.1"/>
</dbReference>
<keyword evidence="3" id="KW-1185">Reference proteome</keyword>
<comment type="caution">
    <text evidence="2">The sequence shown here is derived from an EMBL/GenBank/DDBJ whole genome shotgun (WGS) entry which is preliminary data.</text>
</comment>
<gene>
    <name evidence="2" type="ORF">E2493_08895</name>
</gene>
<organism evidence="2 3">
    <name type="scientific">Sphingomonas parva</name>
    <dbReference type="NCBI Taxonomy" id="2555898"/>
    <lineage>
        <taxon>Bacteria</taxon>
        <taxon>Pseudomonadati</taxon>
        <taxon>Pseudomonadota</taxon>
        <taxon>Alphaproteobacteria</taxon>
        <taxon>Sphingomonadales</taxon>
        <taxon>Sphingomonadaceae</taxon>
        <taxon>Sphingomonas</taxon>
    </lineage>
</organism>
<dbReference type="OrthoDB" id="9795340at2"/>
<dbReference type="InterPro" id="IPR007763">
    <property type="entry name" value="NDUFA12"/>
</dbReference>
<proteinExistence type="predicted"/>
<evidence type="ECO:0000256" key="1">
    <source>
        <dbReference type="SAM" id="MobiDB-lite"/>
    </source>
</evidence>
<dbReference type="GO" id="GO:0045271">
    <property type="term" value="C:respiratory chain complex I"/>
    <property type="evidence" value="ECO:0007669"/>
    <property type="project" value="InterPro"/>
</dbReference>